<accession>A0ACC0K5U9</accession>
<proteinExistence type="predicted"/>
<dbReference type="Proteomes" id="UP001064048">
    <property type="component" value="Chromosome 30"/>
</dbReference>
<protein>
    <submittedName>
        <fullName evidence="1">Uncharacterized protein</fullName>
    </submittedName>
</protein>
<keyword evidence="2" id="KW-1185">Reference proteome</keyword>
<organism evidence="1 2">
    <name type="scientific">Choristoneura fumiferana</name>
    <name type="common">Spruce budworm moth</name>
    <name type="synonym">Archips fumiferana</name>
    <dbReference type="NCBI Taxonomy" id="7141"/>
    <lineage>
        <taxon>Eukaryota</taxon>
        <taxon>Metazoa</taxon>
        <taxon>Ecdysozoa</taxon>
        <taxon>Arthropoda</taxon>
        <taxon>Hexapoda</taxon>
        <taxon>Insecta</taxon>
        <taxon>Pterygota</taxon>
        <taxon>Neoptera</taxon>
        <taxon>Endopterygota</taxon>
        <taxon>Lepidoptera</taxon>
        <taxon>Glossata</taxon>
        <taxon>Ditrysia</taxon>
        <taxon>Tortricoidea</taxon>
        <taxon>Tortricidae</taxon>
        <taxon>Tortricinae</taxon>
        <taxon>Choristoneura</taxon>
    </lineage>
</organism>
<gene>
    <name evidence="1" type="ORF">MSG28_016192</name>
</gene>
<sequence length="507" mass="57569">MNILYYKIVSGRGHIMSCNIARFQDSEHATWQPPSRACSPDSTKQIGRAKLDLRHPEQKKKRVPRKLVSPYKSRNEVFTAGQGHICPNNPILTLERAAKKLESITKKAFPPRPKLERKKSPKKRDANNKNIILIKESNIPKPRKKSPRASSPHLKYGMFKKPPRMRGQTYVHMEKRRRIGIIPSSVNSPVMLYEPAPCQVLPSPNSASRYQNHDRDAKIPGDLGYESKTDPGYVERPTFRTSSAVGSGAGEHKGRGHHHLDSGHLLYFREDDQTSQGGVGFLVKDPHNKQEISMFRNREHATWQPPSRACSPDSTKQIGRAKLDLRHPEQKKKRVPRKLVSPYKSRNEVFTAGQGHICPNNPILTLERAAKKLESITKKAFPPRPKLERKKSPKKRDANNKNIILIKESNIPKPRKKSPRASSPHLKYGMFKKPPRMRGQTYVHMEKRRRIGIIPSSVNSPVMLYRASPMPSLAISEIVHLDIKPRQPSPHRGQGAAFSWRGVTKAS</sequence>
<evidence type="ECO:0000313" key="1">
    <source>
        <dbReference type="EMBL" id="KAI8431754.1"/>
    </source>
</evidence>
<dbReference type="EMBL" id="CM046130">
    <property type="protein sequence ID" value="KAI8431754.1"/>
    <property type="molecule type" value="Genomic_DNA"/>
</dbReference>
<comment type="caution">
    <text evidence="1">The sequence shown here is derived from an EMBL/GenBank/DDBJ whole genome shotgun (WGS) entry which is preliminary data.</text>
</comment>
<name>A0ACC0K5U9_CHOFU</name>
<reference evidence="1 2" key="1">
    <citation type="journal article" date="2022" name="Genome Biol. Evol.">
        <title>The Spruce Budworm Genome: Reconstructing the Evolutionary History of Antifreeze Proteins.</title>
        <authorList>
            <person name="Beliveau C."/>
            <person name="Gagne P."/>
            <person name="Picq S."/>
            <person name="Vernygora O."/>
            <person name="Keeling C.I."/>
            <person name="Pinkney K."/>
            <person name="Doucet D."/>
            <person name="Wen F."/>
            <person name="Johnston J.S."/>
            <person name="Maaroufi H."/>
            <person name="Boyle B."/>
            <person name="Laroche J."/>
            <person name="Dewar K."/>
            <person name="Juretic N."/>
            <person name="Blackburn G."/>
            <person name="Nisole A."/>
            <person name="Brunet B."/>
            <person name="Brandao M."/>
            <person name="Lumley L."/>
            <person name="Duan J."/>
            <person name="Quan G."/>
            <person name="Lucarotti C.J."/>
            <person name="Roe A.D."/>
            <person name="Sperling F.A.H."/>
            <person name="Levesque R.C."/>
            <person name="Cusson M."/>
        </authorList>
    </citation>
    <scope>NUCLEOTIDE SEQUENCE [LARGE SCALE GENOMIC DNA]</scope>
    <source>
        <strain evidence="1">Glfc:IPQL:Cfum</strain>
    </source>
</reference>
<evidence type="ECO:0000313" key="2">
    <source>
        <dbReference type="Proteomes" id="UP001064048"/>
    </source>
</evidence>